<feature type="transmembrane region" description="Helical" evidence="1">
    <location>
        <begin position="146"/>
        <end position="165"/>
    </location>
</feature>
<reference evidence="3" key="2">
    <citation type="submission" date="2024-02" db="EMBL/GenBank/DDBJ databases">
        <title>Neisseria leonii sp. nov.</title>
        <authorList>
            <person name="Boutroux M."/>
            <person name="Favre-Rochex S."/>
            <person name="Gorgette O."/>
            <person name="Touak G."/>
            <person name="Muhle E."/>
            <person name="Chesneau O."/>
            <person name="Clermont D."/>
            <person name="Rahi P."/>
        </authorList>
    </citation>
    <scope>NUCLEOTIDE SEQUENCE</scope>
    <source>
        <strain evidence="3">51.81</strain>
    </source>
</reference>
<sequence length="412" mass="44233">MKLISNYCEETRLSISFFIDRITPAALYFLPIGMMAAGADKLQLSRYSLFYSLFASFSALPLGFMTAVRYFSAGGNPLTFGSGLLVTGAASLAAVAGYVCYFAFAVYVEGLYEYQSLFFLFAAAIPITAVYYSVSAYNEGRRQVALNNFCAAAAVPLLLLVYFSVSGLLGWETAVAFAVAFLAVRCAMLGVIWSGRPPSAAADRKHAREIFDYGLYITALFFIQKFVVTVLLSFLKYSPAQVAAFQIITGYAMLLSLAANAVFTHAFIALAGQRAVEIGGILAVACLNGAVVLLIALGLPVLGMKAGWLDVLDRDVLTLLRGNMGPVLVYTALEALMMAGITLARGLGDKYRTQSAWCAGVVLYFLFDRRGIGIESCLYAFICGSVLSVAVALRQCQKRLGGMASKHGRIAG</sequence>
<keyword evidence="4" id="KW-1185">Reference proteome</keyword>
<feature type="transmembrane region" description="Helical" evidence="1">
    <location>
        <begin position="114"/>
        <end position="134"/>
    </location>
</feature>
<dbReference type="RefSeq" id="WP_274585002.1">
    <property type="nucleotide sequence ID" value="NZ_CP146598.1"/>
</dbReference>
<accession>A0A9X4IAX2</accession>
<name>A0A9X4IAX2_9NEIS</name>
<dbReference type="EMBL" id="CP146598">
    <property type="protein sequence ID" value="WWY02318.1"/>
    <property type="molecule type" value="Genomic_DNA"/>
</dbReference>
<evidence type="ECO:0000256" key="1">
    <source>
        <dbReference type="SAM" id="Phobius"/>
    </source>
</evidence>
<reference evidence="2" key="1">
    <citation type="submission" date="2022-10" db="EMBL/GenBank/DDBJ databases">
        <authorList>
            <person name="Boutroux M."/>
        </authorList>
    </citation>
    <scope>NUCLEOTIDE SEQUENCE</scope>
    <source>
        <strain evidence="2">51.81</strain>
    </source>
</reference>
<feature type="transmembrane region" description="Helical" evidence="1">
    <location>
        <begin position="12"/>
        <end position="37"/>
    </location>
</feature>
<evidence type="ECO:0000313" key="4">
    <source>
        <dbReference type="Proteomes" id="UP001149607"/>
    </source>
</evidence>
<feature type="transmembrane region" description="Helical" evidence="1">
    <location>
        <begin position="282"/>
        <end position="304"/>
    </location>
</feature>
<feature type="transmembrane region" description="Helical" evidence="1">
    <location>
        <begin position="83"/>
        <end position="108"/>
    </location>
</feature>
<keyword evidence="1" id="KW-0472">Membrane</keyword>
<protein>
    <submittedName>
        <fullName evidence="2">Uncharacterized protein</fullName>
    </submittedName>
</protein>
<feature type="transmembrane region" description="Helical" evidence="1">
    <location>
        <begin position="373"/>
        <end position="393"/>
    </location>
</feature>
<organism evidence="2">
    <name type="scientific">Neisseria leonii</name>
    <dbReference type="NCBI Taxonomy" id="2995413"/>
    <lineage>
        <taxon>Bacteria</taxon>
        <taxon>Pseudomonadati</taxon>
        <taxon>Pseudomonadota</taxon>
        <taxon>Betaproteobacteria</taxon>
        <taxon>Neisseriales</taxon>
        <taxon>Neisseriaceae</taxon>
        <taxon>Neisseria</taxon>
    </lineage>
</organism>
<keyword evidence="1" id="KW-1133">Transmembrane helix</keyword>
<dbReference type="Proteomes" id="UP001149607">
    <property type="component" value="Chromosome"/>
</dbReference>
<evidence type="ECO:0000313" key="2">
    <source>
        <dbReference type="EMBL" id="MDD9327819.1"/>
    </source>
</evidence>
<dbReference type="EMBL" id="JAPQFL010000003">
    <property type="protein sequence ID" value="MDD9327819.1"/>
    <property type="molecule type" value="Genomic_DNA"/>
</dbReference>
<feature type="transmembrane region" description="Helical" evidence="1">
    <location>
        <begin position="247"/>
        <end position="270"/>
    </location>
</feature>
<dbReference type="AlphaFoldDB" id="A0A9X4IAX2"/>
<feature type="transmembrane region" description="Helical" evidence="1">
    <location>
        <begin position="213"/>
        <end position="235"/>
    </location>
</feature>
<feature type="transmembrane region" description="Helical" evidence="1">
    <location>
        <begin position="171"/>
        <end position="193"/>
    </location>
</feature>
<evidence type="ECO:0000313" key="3">
    <source>
        <dbReference type="EMBL" id="WWY02318.1"/>
    </source>
</evidence>
<proteinExistence type="predicted"/>
<gene>
    <name evidence="2" type="ORF">ORY91_001231</name>
    <name evidence="3" type="ORF">V9W64_06175</name>
</gene>
<keyword evidence="1" id="KW-0812">Transmembrane</keyword>
<feature type="transmembrane region" description="Helical" evidence="1">
    <location>
        <begin position="49"/>
        <end position="71"/>
    </location>
</feature>